<evidence type="ECO:0000256" key="7">
    <source>
        <dbReference type="SAM" id="MobiDB-lite"/>
    </source>
</evidence>
<keyword evidence="2 6" id="KW-0489">Methyltransferase</keyword>
<keyword evidence="10" id="KW-1185">Reference proteome</keyword>
<dbReference type="InterPro" id="IPR029063">
    <property type="entry name" value="SAM-dependent_MTases_sf"/>
</dbReference>
<comment type="similarity">
    <text evidence="1 6">Belongs to the class I-like SAM-binding methyltransferase superfamily. RsmB/NOP family.</text>
</comment>
<feature type="domain" description="SAM-dependent MTase RsmB/NOP-type" evidence="8">
    <location>
        <begin position="190"/>
        <end position="489"/>
    </location>
</feature>
<dbReference type="Proteomes" id="UP000318331">
    <property type="component" value="Unassembled WGS sequence"/>
</dbReference>
<dbReference type="RefSeq" id="WP_141918439.1">
    <property type="nucleotide sequence ID" value="NZ_BAAAYS010000004.1"/>
</dbReference>
<dbReference type="PRINTS" id="PR02008">
    <property type="entry name" value="RCMTFAMILY"/>
</dbReference>
<evidence type="ECO:0000256" key="5">
    <source>
        <dbReference type="ARBA" id="ARBA00022884"/>
    </source>
</evidence>
<accession>A0A543HSI8</accession>
<dbReference type="Pfam" id="PF01029">
    <property type="entry name" value="NusB"/>
    <property type="match status" value="1"/>
</dbReference>
<feature type="active site" description="Nucleophile" evidence="6">
    <location>
        <position position="422"/>
    </location>
</feature>
<feature type="binding site" evidence="6">
    <location>
        <position position="325"/>
    </location>
    <ligand>
        <name>S-adenosyl-L-methionine</name>
        <dbReference type="ChEBI" id="CHEBI:59789"/>
    </ligand>
</feature>
<dbReference type="AlphaFoldDB" id="A0A543HSI8"/>
<evidence type="ECO:0000313" key="9">
    <source>
        <dbReference type="EMBL" id="TQM61306.1"/>
    </source>
</evidence>
<comment type="caution">
    <text evidence="9">The sequence shown here is derived from an EMBL/GenBank/DDBJ whole genome shotgun (WGS) entry which is preliminary data.</text>
</comment>
<dbReference type="CDD" id="cd02440">
    <property type="entry name" value="AdoMet_MTases"/>
    <property type="match status" value="1"/>
</dbReference>
<name>A0A543HSI8_9MICO</name>
<keyword evidence="5 6" id="KW-0694">RNA-binding</keyword>
<dbReference type="PROSITE" id="PS01153">
    <property type="entry name" value="NOL1_NOP2_SUN"/>
    <property type="match status" value="1"/>
</dbReference>
<feature type="binding site" evidence="6">
    <location>
        <position position="351"/>
    </location>
    <ligand>
        <name>S-adenosyl-L-methionine</name>
        <dbReference type="ChEBI" id="CHEBI:59789"/>
    </ligand>
</feature>
<dbReference type="GO" id="GO:0006355">
    <property type="term" value="P:regulation of DNA-templated transcription"/>
    <property type="evidence" value="ECO:0007669"/>
    <property type="project" value="InterPro"/>
</dbReference>
<keyword evidence="3 6" id="KW-0808">Transferase</keyword>
<dbReference type="InterPro" id="IPR018314">
    <property type="entry name" value="RsmB/NOL1/NOP2-like_CS"/>
</dbReference>
<dbReference type="SUPFAM" id="SSF53335">
    <property type="entry name" value="S-adenosyl-L-methionine-dependent methyltransferases"/>
    <property type="match status" value="1"/>
</dbReference>
<dbReference type="Gene3D" id="3.40.50.150">
    <property type="entry name" value="Vaccinia Virus protein VP39"/>
    <property type="match status" value="1"/>
</dbReference>
<feature type="binding site" evidence="6">
    <location>
        <position position="369"/>
    </location>
    <ligand>
        <name>S-adenosyl-L-methionine</name>
        <dbReference type="ChEBI" id="CHEBI:59789"/>
    </ligand>
</feature>
<evidence type="ECO:0000256" key="2">
    <source>
        <dbReference type="ARBA" id="ARBA00022603"/>
    </source>
</evidence>
<proteinExistence type="inferred from homology"/>
<dbReference type="GO" id="GO:0003723">
    <property type="term" value="F:RNA binding"/>
    <property type="evidence" value="ECO:0007669"/>
    <property type="project" value="UniProtKB-UniRule"/>
</dbReference>
<dbReference type="PANTHER" id="PTHR22807">
    <property type="entry name" value="NOP2 YEAST -RELATED NOL1/NOP2/FMU SUN DOMAIN-CONTAINING"/>
    <property type="match status" value="1"/>
</dbReference>
<evidence type="ECO:0000256" key="6">
    <source>
        <dbReference type="PROSITE-ProRule" id="PRU01023"/>
    </source>
</evidence>
<feature type="region of interest" description="Disordered" evidence="7">
    <location>
        <begin position="1"/>
        <end position="40"/>
    </location>
</feature>
<dbReference type="SUPFAM" id="SSF48013">
    <property type="entry name" value="NusB-like"/>
    <property type="match status" value="1"/>
</dbReference>
<dbReference type="Pfam" id="PF01189">
    <property type="entry name" value="Methyltr_RsmB-F"/>
    <property type="match status" value="1"/>
</dbReference>
<dbReference type="GO" id="GO:0001510">
    <property type="term" value="P:RNA methylation"/>
    <property type="evidence" value="ECO:0007669"/>
    <property type="project" value="InterPro"/>
</dbReference>
<evidence type="ECO:0000256" key="1">
    <source>
        <dbReference type="ARBA" id="ARBA00007494"/>
    </source>
</evidence>
<dbReference type="InterPro" id="IPR001678">
    <property type="entry name" value="MeTrfase_RsmB-F_NOP2_dom"/>
</dbReference>
<dbReference type="PANTHER" id="PTHR22807:SF53">
    <property type="entry name" value="RIBOSOMAL RNA SMALL SUBUNIT METHYLTRANSFERASE B-RELATED"/>
    <property type="match status" value="1"/>
</dbReference>
<dbReference type="GO" id="GO:0008173">
    <property type="term" value="F:RNA methyltransferase activity"/>
    <property type="evidence" value="ECO:0007669"/>
    <property type="project" value="InterPro"/>
</dbReference>
<dbReference type="PROSITE" id="PS51686">
    <property type="entry name" value="SAM_MT_RSMB_NOP"/>
    <property type="match status" value="1"/>
</dbReference>
<evidence type="ECO:0000256" key="3">
    <source>
        <dbReference type="ARBA" id="ARBA00022679"/>
    </source>
</evidence>
<dbReference type="Gene3D" id="1.10.940.10">
    <property type="entry name" value="NusB-like"/>
    <property type="match status" value="1"/>
</dbReference>
<dbReference type="InterPro" id="IPR023267">
    <property type="entry name" value="RCMT"/>
</dbReference>
<dbReference type="InterPro" id="IPR006027">
    <property type="entry name" value="NusB_RsmB_TIM44"/>
</dbReference>
<dbReference type="EMBL" id="VFPN01000003">
    <property type="protein sequence ID" value="TQM61306.1"/>
    <property type="molecule type" value="Genomic_DNA"/>
</dbReference>
<dbReference type="InterPro" id="IPR035926">
    <property type="entry name" value="NusB-like_sf"/>
</dbReference>
<evidence type="ECO:0000313" key="10">
    <source>
        <dbReference type="Proteomes" id="UP000318331"/>
    </source>
</evidence>
<protein>
    <submittedName>
        <fullName evidence="9">16S rRNA (Cytosine967-C5)-methyltransferase</fullName>
    </submittedName>
</protein>
<reference evidence="9 10" key="1">
    <citation type="submission" date="2019-06" db="EMBL/GenBank/DDBJ databases">
        <title>Sequencing the genomes of 1000 actinobacteria strains.</title>
        <authorList>
            <person name="Klenk H.-P."/>
        </authorList>
    </citation>
    <scope>NUCLEOTIDE SEQUENCE [LARGE SCALE GENOMIC DNA]</scope>
    <source>
        <strain evidence="9 10">DSM 18031</strain>
    </source>
</reference>
<dbReference type="OrthoDB" id="9810297at2"/>
<feature type="binding site" evidence="6">
    <location>
        <begin position="300"/>
        <end position="306"/>
    </location>
    <ligand>
        <name>S-adenosyl-L-methionine</name>
        <dbReference type="ChEBI" id="CHEBI:59789"/>
    </ligand>
</feature>
<sequence>MSTERDGGGGAHGSSHRRNSSRGGATRQNPRDRNAPQAASPRLVAYQVLAEVRDADAYANLVLPHRLRDSGLSAADRALTTELVYGTLRMQGYYDQIIQIAAGRSVDNIDPVALVILRLGAHQLLGMRIPSHAAVFETVSLQKIVGRESAVGFVNGVLRALGRRSPEEWLAEVRESAGSEDAVLAAVYSHPEWIVRAFRASLRVEGRAGELEQLLAADNEAPRVTLARLPGGPHSEELPDRAYEGDVSPLSAVLDGGDPGEITARSNGWIRVQDQGSQLAALIVSRVRPIKEGEVWLDLCAGPGGKSAVLGAEARLGGARVVANEVVPSRADLVWRSVAAVRDTVEVVSGDGRDITEAYPEGFDRILLDAPCTGLGALRRRPEARWRKQPGDVPELTRLQEELMEAAIAALRPGGILAYVTCSPHRAETRMVVSTALRKHSDLREISAREVASQIAPHPLQTAGDDLSLQLWPHRNETDAMFVALLVRDGV</sequence>
<gene>
    <name evidence="9" type="ORF">FB466_2254</name>
</gene>
<evidence type="ECO:0000256" key="4">
    <source>
        <dbReference type="ARBA" id="ARBA00022691"/>
    </source>
</evidence>
<organism evidence="9 10">
    <name type="scientific">Klugiella xanthotipulae</name>
    <dbReference type="NCBI Taxonomy" id="244735"/>
    <lineage>
        <taxon>Bacteria</taxon>
        <taxon>Bacillati</taxon>
        <taxon>Actinomycetota</taxon>
        <taxon>Actinomycetes</taxon>
        <taxon>Micrococcales</taxon>
        <taxon>Microbacteriaceae</taxon>
        <taxon>Klugiella</taxon>
    </lineage>
</organism>
<evidence type="ECO:0000259" key="8">
    <source>
        <dbReference type="PROSITE" id="PS51686"/>
    </source>
</evidence>
<dbReference type="InterPro" id="IPR049560">
    <property type="entry name" value="MeTrfase_RsmB-F_NOP2_cat"/>
</dbReference>
<keyword evidence="4 6" id="KW-0949">S-adenosyl-L-methionine</keyword>